<evidence type="ECO:0000256" key="1">
    <source>
        <dbReference type="SAM" id="MobiDB-lite"/>
    </source>
</evidence>
<comment type="caution">
    <text evidence="2">The sequence shown here is derived from an EMBL/GenBank/DDBJ whole genome shotgun (WGS) entry which is preliminary data.</text>
</comment>
<keyword evidence="3" id="KW-1185">Reference proteome</keyword>
<organism evidence="2 3">
    <name type="scientific">Portunus trituberculatus</name>
    <name type="common">Swimming crab</name>
    <name type="synonym">Neptunus trituberculatus</name>
    <dbReference type="NCBI Taxonomy" id="210409"/>
    <lineage>
        <taxon>Eukaryota</taxon>
        <taxon>Metazoa</taxon>
        <taxon>Ecdysozoa</taxon>
        <taxon>Arthropoda</taxon>
        <taxon>Crustacea</taxon>
        <taxon>Multicrustacea</taxon>
        <taxon>Malacostraca</taxon>
        <taxon>Eumalacostraca</taxon>
        <taxon>Eucarida</taxon>
        <taxon>Decapoda</taxon>
        <taxon>Pleocyemata</taxon>
        <taxon>Brachyura</taxon>
        <taxon>Eubrachyura</taxon>
        <taxon>Portunoidea</taxon>
        <taxon>Portunidae</taxon>
        <taxon>Portuninae</taxon>
        <taxon>Portunus</taxon>
    </lineage>
</organism>
<accession>A0A5B7HSA6</accession>
<name>A0A5B7HSA6_PORTR</name>
<dbReference type="Proteomes" id="UP000324222">
    <property type="component" value="Unassembled WGS sequence"/>
</dbReference>
<dbReference type="AlphaFoldDB" id="A0A5B7HSA6"/>
<gene>
    <name evidence="2" type="ORF">E2C01_067009</name>
</gene>
<protein>
    <submittedName>
        <fullName evidence="2">Uncharacterized protein</fullName>
    </submittedName>
</protein>
<proteinExistence type="predicted"/>
<evidence type="ECO:0000313" key="3">
    <source>
        <dbReference type="Proteomes" id="UP000324222"/>
    </source>
</evidence>
<feature type="region of interest" description="Disordered" evidence="1">
    <location>
        <begin position="79"/>
        <end position="98"/>
    </location>
</feature>
<reference evidence="2 3" key="1">
    <citation type="submission" date="2019-05" db="EMBL/GenBank/DDBJ databases">
        <title>Another draft genome of Portunus trituberculatus and its Hox gene families provides insights of decapod evolution.</title>
        <authorList>
            <person name="Jeong J.-H."/>
            <person name="Song I."/>
            <person name="Kim S."/>
            <person name="Choi T."/>
            <person name="Kim D."/>
            <person name="Ryu S."/>
            <person name="Kim W."/>
        </authorList>
    </citation>
    <scope>NUCLEOTIDE SEQUENCE [LARGE SCALE GENOMIC DNA]</scope>
    <source>
        <tissue evidence="2">Muscle</tissue>
    </source>
</reference>
<dbReference type="EMBL" id="VSRR010035240">
    <property type="protein sequence ID" value="MPC72696.1"/>
    <property type="molecule type" value="Genomic_DNA"/>
</dbReference>
<sequence length="98" mass="10807">MLPVWCPEVYWGLGWTWTPSNTNPLPHQVPPTSKYPALLLAPPANDIFLTTRLVGGSGSPACHWWRVVSHSPVRPIRGLYGSGHQGSRRDSVHGTLND</sequence>
<evidence type="ECO:0000313" key="2">
    <source>
        <dbReference type="EMBL" id="MPC72696.1"/>
    </source>
</evidence>